<organism evidence="2 3">
    <name type="scientific">Roseicella aquatilis</name>
    <dbReference type="NCBI Taxonomy" id="2527868"/>
    <lineage>
        <taxon>Bacteria</taxon>
        <taxon>Pseudomonadati</taxon>
        <taxon>Pseudomonadota</taxon>
        <taxon>Alphaproteobacteria</taxon>
        <taxon>Acetobacterales</taxon>
        <taxon>Roseomonadaceae</taxon>
        <taxon>Roseicella</taxon>
    </lineage>
</organism>
<protein>
    <submittedName>
        <fullName evidence="2">Uncharacterized protein</fullName>
    </submittedName>
</protein>
<dbReference type="EMBL" id="SKBM01000032">
    <property type="protein sequence ID" value="TCZ54566.1"/>
    <property type="molecule type" value="Genomic_DNA"/>
</dbReference>
<sequence length="153" mass="16351">MASVTPDPDGARAGARRAASSLMLLAAGLQAVTGAYETAVTLLYATECTDPESPWLPHISGRADRLLTEIRARAERLAGRPARTLAEAVVKGRALRRYCHADSEIDAHSLMIVDTVCADMERLGVGQEVPPAAPRPQDATRPGRCRGGHRREG</sequence>
<evidence type="ECO:0000256" key="1">
    <source>
        <dbReference type="SAM" id="MobiDB-lite"/>
    </source>
</evidence>
<name>A0A4R4D6A2_9PROT</name>
<accession>A0A4R4D6A2</accession>
<evidence type="ECO:0000313" key="3">
    <source>
        <dbReference type="Proteomes" id="UP000295023"/>
    </source>
</evidence>
<feature type="compositionally biased region" description="Basic residues" evidence="1">
    <location>
        <begin position="143"/>
        <end position="153"/>
    </location>
</feature>
<dbReference type="Proteomes" id="UP000295023">
    <property type="component" value="Unassembled WGS sequence"/>
</dbReference>
<gene>
    <name evidence="2" type="ORF">EXY23_23115</name>
</gene>
<evidence type="ECO:0000313" key="2">
    <source>
        <dbReference type="EMBL" id="TCZ54566.1"/>
    </source>
</evidence>
<reference evidence="2 3" key="1">
    <citation type="submission" date="2019-03" db="EMBL/GenBank/DDBJ databases">
        <title>Paracraurococcus aquatilis NE82 genome sequence.</title>
        <authorList>
            <person name="Zhao Y."/>
            <person name="Du Z."/>
        </authorList>
    </citation>
    <scope>NUCLEOTIDE SEQUENCE [LARGE SCALE GENOMIC DNA]</scope>
    <source>
        <strain evidence="2 3">NE82</strain>
    </source>
</reference>
<feature type="region of interest" description="Disordered" evidence="1">
    <location>
        <begin position="127"/>
        <end position="153"/>
    </location>
</feature>
<comment type="caution">
    <text evidence="2">The sequence shown here is derived from an EMBL/GenBank/DDBJ whole genome shotgun (WGS) entry which is preliminary data.</text>
</comment>
<proteinExistence type="predicted"/>
<keyword evidence="3" id="KW-1185">Reference proteome</keyword>
<dbReference type="AlphaFoldDB" id="A0A4R4D6A2"/>
<dbReference type="RefSeq" id="WP_132295452.1">
    <property type="nucleotide sequence ID" value="NZ_SKBM01000032.1"/>
</dbReference>